<dbReference type="RefSeq" id="WP_310457106.1">
    <property type="nucleotide sequence ID" value="NZ_JAVKPH010000008.1"/>
</dbReference>
<evidence type="ECO:0000313" key="1">
    <source>
        <dbReference type="EMBL" id="MDR5652861.1"/>
    </source>
</evidence>
<reference evidence="1 2" key="1">
    <citation type="submission" date="2023-09" db="EMBL/GenBank/DDBJ databases">
        <title>Xinfangfangia sedmenti sp. nov., isolated the sedment.</title>
        <authorList>
            <person name="Xu L."/>
        </authorList>
    </citation>
    <scope>NUCLEOTIDE SEQUENCE [LARGE SCALE GENOMIC DNA]</scope>
    <source>
        <strain evidence="1 2">LG-4</strain>
    </source>
</reference>
<organism evidence="1 2">
    <name type="scientific">Ruixingdingia sedimenti</name>
    <dbReference type="NCBI Taxonomy" id="3073604"/>
    <lineage>
        <taxon>Bacteria</taxon>
        <taxon>Pseudomonadati</taxon>
        <taxon>Pseudomonadota</taxon>
        <taxon>Alphaproteobacteria</taxon>
        <taxon>Rhodobacterales</taxon>
        <taxon>Paracoccaceae</taxon>
        <taxon>Ruixingdingia</taxon>
    </lineage>
</organism>
<keyword evidence="2" id="KW-1185">Reference proteome</keyword>
<comment type="caution">
    <text evidence="1">The sequence shown here is derived from an EMBL/GenBank/DDBJ whole genome shotgun (WGS) entry which is preliminary data.</text>
</comment>
<dbReference type="EMBL" id="JAVKPH010000008">
    <property type="protein sequence ID" value="MDR5652861.1"/>
    <property type="molecule type" value="Genomic_DNA"/>
</dbReference>
<dbReference type="Proteomes" id="UP001247754">
    <property type="component" value="Unassembled WGS sequence"/>
</dbReference>
<sequence length="446" mass="48105">MASSLIEDIRFGYGPRGGTAPLPGGYDADRLMAQLAPPDPDDARWHRPTLAERLALQRQARDDAAARRAGQAVAATAGPELKRITAEDPLTWIPRAATATRGFRERLANLWANRLTVAFGPAAMAHLVQPFRDEAIRPHVAGRFPDMLAASVFHPAMLVYLDQVRSVGPHSVLGQRRGQGLNENLARELLELHSMGTGYDQRDVTETARLLAGLTAGPDGTAFDPDRAEPGDKRILGVTYGEGEDEIRRLVADIAMRSQTADSVARMLAGHFLSDNPPADLVQAMAAEYLRGEGALPPLYRLLLTHPAARAAELAKVRSPHEYIVATLRALDMTGQEAGVGAIPKVGLRVAEAMARLGQPIHRPRQPDGWPDTAGGWLSAPMLAARLDWAVELARRTPPVDDPGALAERMLGDLAGGPETAQAVRGAEQRWEGVAVLFAAPAFMRR</sequence>
<protein>
    <submittedName>
        <fullName evidence="1">DUF1800 domain-containing protein</fullName>
    </submittedName>
</protein>
<dbReference type="Pfam" id="PF08811">
    <property type="entry name" value="DUF1800"/>
    <property type="match status" value="1"/>
</dbReference>
<proteinExistence type="predicted"/>
<dbReference type="InterPro" id="IPR014917">
    <property type="entry name" value="DUF1800"/>
</dbReference>
<accession>A0ABU1F7K8</accession>
<gene>
    <name evidence="1" type="ORF">RGD00_09610</name>
</gene>
<name>A0ABU1F7K8_9RHOB</name>
<evidence type="ECO:0000313" key="2">
    <source>
        <dbReference type="Proteomes" id="UP001247754"/>
    </source>
</evidence>